<dbReference type="SUPFAM" id="SSF50129">
    <property type="entry name" value="GroES-like"/>
    <property type="match status" value="1"/>
</dbReference>
<dbReference type="Gene3D" id="3.90.180.10">
    <property type="entry name" value="Medium-chain alcohol dehydrogenases, catalytic domain"/>
    <property type="match status" value="2"/>
</dbReference>
<feature type="domain" description="Enoyl reductase (ER)" evidence="1">
    <location>
        <begin position="14"/>
        <end position="324"/>
    </location>
</feature>
<protein>
    <submittedName>
        <fullName evidence="2">Uu.00g011340.m01.CDS01</fullName>
    </submittedName>
</protein>
<dbReference type="GO" id="GO:0016491">
    <property type="term" value="F:oxidoreductase activity"/>
    <property type="evidence" value="ECO:0007669"/>
    <property type="project" value="InterPro"/>
</dbReference>
<evidence type="ECO:0000259" key="1">
    <source>
        <dbReference type="SMART" id="SM00829"/>
    </source>
</evidence>
<dbReference type="SUPFAM" id="SSF51735">
    <property type="entry name" value="NAD(P)-binding Rossmann-fold domains"/>
    <property type="match status" value="1"/>
</dbReference>
<dbReference type="EMBL" id="CAUWAG010000020">
    <property type="protein sequence ID" value="CAJ2513015.1"/>
    <property type="molecule type" value="Genomic_DNA"/>
</dbReference>
<keyword evidence="3" id="KW-1185">Reference proteome</keyword>
<dbReference type="Proteomes" id="UP001295740">
    <property type="component" value="Unassembled WGS sequence"/>
</dbReference>
<dbReference type="AlphaFoldDB" id="A0AAI8VYC8"/>
<dbReference type="Pfam" id="PF00107">
    <property type="entry name" value="ADH_zinc_N"/>
    <property type="match status" value="1"/>
</dbReference>
<dbReference type="PANTHER" id="PTHR45033:SF2">
    <property type="entry name" value="ZINC-TYPE ALCOHOL DEHYDROGENASE-LIKE PROTEIN C1773.06C"/>
    <property type="match status" value="1"/>
</dbReference>
<dbReference type="InterPro" id="IPR020843">
    <property type="entry name" value="ER"/>
</dbReference>
<dbReference type="InterPro" id="IPR013149">
    <property type="entry name" value="ADH-like_C"/>
</dbReference>
<organism evidence="2 3">
    <name type="scientific">Anthostomella pinea</name>
    <dbReference type="NCBI Taxonomy" id="933095"/>
    <lineage>
        <taxon>Eukaryota</taxon>
        <taxon>Fungi</taxon>
        <taxon>Dikarya</taxon>
        <taxon>Ascomycota</taxon>
        <taxon>Pezizomycotina</taxon>
        <taxon>Sordariomycetes</taxon>
        <taxon>Xylariomycetidae</taxon>
        <taxon>Xylariales</taxon>
        <taxon>Xylariaceae</taxon>
        <taxon>Anthostomella</taxon>
    </lineage>
</organism>
<dbReference type="Pfam" id="PF08240">
    <property type="entry name" value="ADH_N"/>
    <property type="match status" value="1"/>
</dbReference>
<gene>
    <name evidence="2" type="ORF">KHLLAP_LOCUS13483</name>
</gene>
<sequence>MSSQTVFRLTPQNGFEALQAFQEPIPTVGKQEVLVKIRSVALNYRDIVIATAKYPVPVKDNVIPCSDMAGEVAQVSDGVTVLSVGDRVLAPVDPDFLYGPSKGAGGAFGGGRDGVLTAFTQWAALVGTGSTVWNAFYGNKPLKPGDTVLILGTGGVSLTALIFAKAAGATTIFTSSSDQKLAHVKARYGADHTINYATHADWAAEVQRITGGRGADHIIENGGAGTMRQSLQAVAYGGVVSAIGFLSTVTQDQMPDVTMMTMLKGCVTRGILSGSKQQLEEAVRFAQGRGLEVPVDKTFGYNRDEIIAALQYVADGRHIGKVCIDLD</sequence>
<name>A0AAI8VYC8_9PEZI</name>
<accession>A0AAI8VYC8</accession>
<dbReference type="CDD" id="cd08276">
    <property type="entry name" value="MDR7"/>
    <property type="match status" value="1"/>
</dbReference>
<reference evidence="2" key="1">
    <citation type="submission" date="2023-10" db="EMBL/GenBank/DDBJ databases">
        <authorList>
            <person name="Hackl T."/>
        </authorList>
    </citation>
    <scope>NUCLEOTIDE SEQUENCE</scope>
</reference>
<dbReference type="InterPro" id="IPR052711">
    <property type="entry name" value="Zinc_ADH-like"/>
</dbReference>
<dbReference type="Gene3D" id="3.40.50.720">
    <property type="entry name" value="NAD(P)-binding Rossmann-like Domain"/>
    <property type="match status" value="1"/>
</dbReference>
<dbReference type="InterPro" id="IPR036291">
    <property type="entry name" value="NAD(P)-bd_dom_sf"/>
</dbReference>
<dbReference type="PANTHER" id="PTHR45033">
    <property type="match status" value="1"/>
</dbReference>
<dbReference type="SMART" id="SM00829">
    <property type="entry name" value="PKS_ER"/>
    <property type="match status" value="1"/>
</dbReference>
<evidence type="ECO:0000313" key="3">
    <source>
        <dbReference type="Proteomes" id="UP001295740"/>
    </source>
</evidence>
<dbReference type="InterPro" id="IPR011032">
    <property type="entry name" value="GroES-like_sf"/>
</dbReference>
<evidence type="ECO:0000313" key="2">
    <source>
        <dbReference type="EMBL" id="CAJ2513015.1"/>
    </source>
</evidence>
<proteinExistence type="predicted"/>
<dbReference type="InterPro" id="IPR013154">
    <property type="entry name" value="ADH-like_N"/>
</dbReference>
<comment type="caution">
    <text evidence="2">The sequence shown here is derived from an EMBL/GenBank/DDBJ whole genome shotgun (WGS) entry which is preliminary data.</text>
</comment>